<organism evidence="2 3">
    <name type="scientific">Duganella callida</name>
    <dbReference type="NCBI Taxonomy" id="2561932"/>
    <lineage>
        <taxon>Bacteria</taxon>
        <taxon>Pseudomonadati</taxon>
        <taxon>Pseudomonadota</taxon>
        <taxon>Betaproteobacteria</taxon>
        <taxon>Burkholderiales</taxon>
        <taxon>Oxalobacteraceae</taxon>
        <taxon>Telluria group</taxon>
        <taxon>Duganella</taxon>
    </lineage>
</organism>
<gene>
    <name evidence="2" type="ORF">E4L98_11455</name>
</gene>
<dbReference type="InterPro" id="IPR052544">
    <property type="entry name" value="Bacteriocin_Proc_Enz"/>
</dbReference>
<name>A0A4Y9SLY7_9BURK</name>
<dbReference type="EMBL" id="SPVG01000112">
    <property type="protein sequence ID" value="TFW23128.1"/>
    <property type="molecule type" value="Genomic_DNA"/>
</dbReference>
<dbReference type="Gene3D" id="3.40.109.10">
    <property type="entry name" value="NADH Oxidase"/>
    <property type="match status" value="1"/>
</dbReference>
<dbReference type="InterPro" id="IPR029479">
    <property type="entry name" value="Nitroreductase"/>
</dbReference>
<evidence type="ECO:0000259" key="1">
    <source>
        <dbReference type="Pfam" id="PF00881"/>
    </source>
</evidence>
<protein>
    <submittedName>
        <fullName evidence="2">SagB/ThcOx family dehydrogenase</fullName>
    </submittedName>
</protein>
<sequence>MSEEKLQPLQLIAREAQLLDADCSPLSIALSEVLLRRRSSREFGAGELSLYRLSRLLWAAFGINRPEQGLRTAPSVGNKQDIEIYVALPAGLYRFDARELTLQPVVARDLRAASGGQEYVARAPLDLIYVAKVDDDHDGPRVEQQFFAALDTGFISQNVYLFCAAEGLSTVVRCWIDRAELAALMGLPSNRLVIAAQSVGYPPQWPPRDPALWAPEDD</sequence>
<reference evidence="2 3" key="1">
    <citation type="submission" date="2019-03" db="EMBL/GenBank/DDBJ databases">
        <title>Draft Genome Sequence of Duganella callidus sp. nov., a Novel Duganella Species Isolated from Cultivated Soil.</title>
        <authorList>
            <person name="Raths R."/>
            <person name="Peta V."/>
            <person name="Bucking H."/>
        </authorList>
    </citation>
    <scope>NUCLEOTIDE SEQUENCE [LARGE SCALE GENOMIC DNA]</scope>
    <source>
        <strain evidence="2 3">DN04</strain>
    </source>
</reference>
<dbReference type="GO" id="GO:0016491">
    <property type="term" value="F:oxidoreductase activity"/>
    <property type="evidence" value="ECO:0007669"/>
    <property type="project" value="InterPro"/>
</dbReference>
<dbReference type="RefSeq" id="WP_135201694.1">
    <property type="nucleotide sequence ID" value="NZ_SPVG01000112.1"/>
</dbReference>
<evidence type="ECO:0000313" key="2">
    <source>
        <dbReference type="EMBL" id="TFW23128.1"/>
    </source>
</evidence>
<dbReference type="CDD" id="cd02142">
    <property type="entry name" value="McbC_SagB-like_oxidoreductase"/>
    <property type="match status" value="1"/>
</dbReference>
<dbReference type="Proteomes" id="UP000297729">
    <property type="component" value="Unassembled WGS sequence"/>
</dbReference>
<accession>A0A4Y9SLY7</accession>
<proteinExistence type="predicted"/>
<dbReference type="PANTHER" id="PTHR43745">
    <property type="entry name" value="NITROREDUCTASE MJ1384-RELATED"/>
    <property type="match status" value="1"/>
</dbReference>
<dbReference type="OrthoDB" id="9802775at2"/>
<dbReference type="SUPFAM" id="SSF55469">
    <property type="entry name" value="FMN-dependent nitroreductase-like"/>
    <property type="match status" value="1"/>
</dbReference>
<comment type="caution">
    <text evidence="2">The sequence shown here is derived from an EMBL/GenBank/DDBJ whole genome shotgun (WGS) entry which is preliminary data.</text>
</comment>
<dbReference type="AlphaFoldDB" id="A0A4Y9SLY7"/>
<dbReference type="PANTHER" id="PTHR43745:SF2">
    <property type="entry name" value="NITROREDUCTASE MJ1384-RELATED"/>
    <property type="match status" value="1"/>
</dbReference>
<dbReference type="Pfam" id="PF00881">
    <property type="entry name" value="Nitroreductase"/>
    <property type="match status" value="1"/>
</dbReference>
<feature type="domain" description="Nitroreductase" evidence="1">
    <location>
        <begin position="35"/>
        <end position="201"/>
    </location>
</feature>
<dbReference type="InterPro" id="IPR000415">
    <property type="entry name" value="Nitroreductase-like"/>
</dbReference>
<keyword evidence="3" id="KW-1185">Reference proteome</keyword>
<evidence type="ECO:0000313" key="3">
    <source>
        <dbReference type="Proteomes" id="UP000297729"/>
    </source>
</evidence>